<proteinExistence type="predicted"/>
<dbReference type="Gene3D" id="3.40.720.10">
    <property type="entry name" value="Alkaline Phosphatase, subunit A"/>
    <property type="match status" value="1"/>
</dbReference>
<keyword evidence="1" id="KW-0732">Signal</keyword>
<feature type="signal peptide" evidence="1">
    <location>
        <begin position="1"/>
        <end position="21"/>
    </location>
</feature>
<protein>
    <recommendedName>
        <fullName evidence="4">Alkaline phosphatase</fullName>
    </recommendedName>
</protein>
<dbReference type="Proteomes" id="UP000324832">
    <property type="component" value="Unassembled WGS sequence"/>
</dbReference>
<sequence length="65" mass="7417">MRVRLDIVLFFNFLCVQCSLRKDQQYWKDLAAAELEEALQVKWNLGVAKNVILFIGDGMGPNTVS</sequence>
<feature type="chain" id="PRO_5022667326" description="Alkaline phosphatase" evidence="1">
    <location>
        <begin position="22"/>
        <end position="65"/>
    </location>
</feature>
<organism evidence="2 3">
    <name type="scientific">Leptidea sinapis</name>
    <dbReference type="NCBI Taxonomy" id="189913"/>
    <lineage>
        <taxon>Eukaryota</taxon>
        <taxon>Metazoa</taxon>
        <taxon>Ecdysozoa</taxon>
        <taxon>Arthropoda</taxon>
        <taxon>Hexapoda</taxon>
        <taxon>Insecta</taxon>
        <taxon>Pterygota</taxon>
        <taxon>Neoptera</taxon>
        <taxon>Endopterygota</taxon>
        <taxon>Lepidoptera</taxon>
        <taxon>Glossata</taxon>
        <taxon>Ditrysia</taxon>
        <taxon>Papilionoidea</taxon>
        <taxon>Pieridae</taxon>
        <taxon>Dismorphiinae</taxon>
        <taxon>Leptidea</taxon>
    </lineage>
</organism>
<dbReference type="AlphaFoldDB" id="A0A5E4Q560"/>
<dbReference type="SUPFAM" id="SSF53649">
    <property type="entry name" value="Alkaline phosphatase-like"/>
    <property type="match status" value="1"/>
</dbReference>
<dbReference type="EMBL" id="FZQP02001637">
    <property type="protein sequence ID" value="VVC93409.1"/>
    <property type="molecule type" value="Genomic_DNA"/>
</dbReference>
<name>A0A5E4Q560_9NEOP</name>
<accession>A0A5E4Q560</accession>
<evidence type="ECO:0000256" key="1">
    <source>
        <dbReference type="SAM" id="SignalP"/>
    </source>
</evidence>
<evidence type="ECO:0000313" key="3">
    <source>
        <dbReference type="Proteomes" id="UP000324832"/>
    </source>
</evidence>
<reference evidence="2 3" key="1">
    <citation type="submission" date="2017-07" db="EMBL/GenBank/DDBJ databases">
        <authorList>
            <person name="Talla V."/>
            <person name="Backstrom N."/>
        </authorList>
    </citation>
    <scope>NUCLEOTIDE SEQUENCE [LARGE SCALE GENOMIC DNA]</scope>
</reference>
<evidence type="ECO:0008006" key="4">
    <source>
        <dbReference type="Google" id="ProtNLM"/>
    </source>
</evidence>
<keyword evidence="3" id="KW-1185">Reference proteome</keyword>
<evidence type="ECO:0000313" key="2">
    <source>
        <dbReference type="EMBL" id="VVC93409.1"/>
    </source>
</evidence>
<gene>
    <name evidence="2" type="ORF">LSINAPIS_LOCUS5604</name>
</gene>
<dbReference type="InterPro" id="IPR017850">
    <property type="entry name" value="Alkaline_phosphatase_core_sf"/>
</dbReference>